<evidence type="ECO:0000256" key="3">
    <source>
        <dbReference type="ARBA" id="ARBA00022525"/>
    </source>
</evidence>
<evidence type="ECO:0000256" key="2">
    <source>
        <dbReference type="ARBA" id="ARBA00004613"/>
    </source>
</evidence>
<dbReference type="EMBL" id="PQFF01000197">
    <property type="protein sequence ID" value="RHZ75624.1"/>
    <property type="molecule type" value="Genomic_DNA"/>
</dbReference>
<gene>
    <name evidence="5" type="ORF">Glove_212g119</name>
</gene>
<dbReference type="AlphaFoldDB" id="A0A397IR87"/>
<evidence type="ECO:0000313" key="5">
    <source>
        <dbReference type="EMBL" id="RHZ75624.1"/>
    </source>
</evidence>
<accession>A0A397IR87</accession>
<organism evidence="5 6">
    <name type="scientific">Diversispora epigaea</name>
    <dbReference type="NCBI Taxonomy" id="1348612"/>
    <lineage>
        <taxon>Eukaryota</taxon>
        <taxon>Fungi</taxon>
        <taxon>Fungi incertae sedis</taxon>
        <taxon>Mucoromycota</taxon>
        <taxon>Glomeromycotina</taxon>
        <taxon>Glomeromycetes</taxon>
        <taxon>Diversisporales</taxon>
        <taxon>Diversisporaceae</taxon>
        <taxon>Diversispora</taxon>
    </lineage>
</organism>
<comment type="subcellular location">
    <subcellularLocation>
        <location evidence="1">Host cell</location>
    </subcellularLocation>
    <subcellularLocation>
        <location evidence="2">Secreted</location>
    </subcellularLocation>
</comment>
<dbReference type="Proteomes" id="UP000266861">
    <property type="component" value="Unassembled WGS sequence"/>
</dbReference>
<dbReference type="Pfam" id="PF20147">
    <property type="entry name" value="Crinkler"/>
    <property type="match status" value="1"/>
</dbReference>
<keyword evidence="6" id="KW-1185">Reference proteome</keyword>
<name>A0A397IR87_9GLOM</name>
<dbReference type="InterPro" id="IPR045379">
    <property type="entry name" value="Crinkler_N"/>
</dbReference>
<feature type="domain" description="Crinkler effector protein N-terminal" evidence="4">
    <location>
        <begin position="4"/>
        <end position="82"/>
    </location>
</feature>
<evidence type="ECO:0000313" key="6">
    <source>
        <dbReference type="Proteomes" id="UP000266861"/>
    </source>
</evidence>
<dbReference type="InterPro" id="IPR027417">
    <property type="entry name" value="P-loop_NTPase"/>
</dbReference>
<protein>
    <recommendedName>
        <fullName evidence="4">Crinkler effector protein N-terminal domain-containing protein</fullName>
    </recommendedName>
</protein>
<dbReference type="SUPFAM" id="SSF52540">
    <property type="entry name" value="P-loop containing nucleoside triphosphate hydrolases"/>
    <property type="match status" value="1"/>
</dbReference>
<dbReference type="OrthoDB" id="2303713at2759"/>
<comment type="caution">
    <text evidence="5">The sequence shown here is derived from an EMBL/GenBank/DDBJ whole genome shotgun (WGS) entry which is preliminary data.</text>
</comment>
<proteinExistence type="predicted"/>
<keyword evidence="3" id="KW-0964">Secreted</keyword>
<dbReference type="GO" id="GO:0043657">
    <property type="term" value="C:host cell"/>
    <property type="evidence" value="ECO:0007669"/>
    <property type="project" value="UniProtKB-SubCell"/>
</dbReference>
<sequence length="307" mass="34888">MDTITLGCLVKGDDPYDNYFEVEINRTRTVSVLKELIKDKKKNTFATIDANQLKLWNVNVSLSEPNEKLNVLINRDIAVIEQRLEELHIEESWESYTASDGYPVQLPPKIINMLKSDKFVPEPRNNFVTAFQNLQVAQSIILPNLGQQPKNFAEGYQGKTLFITQQMIDIWNTFSADQERSIKRVLSGPMGVGKSYISYFLASKAYAENWLILYIADANELNKCTEKKSGEVICKYFIAQNKDILTAAELKRLVQYADRYSVEVAATGEILGNLLKRVDRKTLLIVDEHGVLFENKTVPISKGGRLN</sequence>
<reference evidence="5 6" key="1">
    <citation type="submission" date="2018-08" db="EMBL/GenBank/DDBJ databases">
        <title>Genome and evolution of the arbuscular mycorrhizal fungus Diversispora epigaea (formerly Glomus versiforme) and its bacterial endosymbionts.</title>
        <authorList>
            <person name="Sun X."/>
            <person name="Fei Z."/>
            <person name="Harrison M."/>
        </authorList>
    </citation>
    <scope>NUCLEOTIDE SEQUENCE [LARGE SCALE GENOMIC DNA]</scope>
    <source>
        <strain evidence="5 6">IT104</strain>
    </source>
</reference>
<evidence type="ECO:0000256" key="1">
    <source>
        <dbReference type="ARBA" id="ARBA00004340"/>
    </source>
</evidence>
<evidence type="ECO:0000259" key="4">
    <source>
        <dbReference type="Pfam" id="PF20147"/>
    </source>
</evidence>
<dbReference type="GO" id="GO:0005576">
    <property type="term" value="C:extracellular region"/>
    <property type="evidence" value="ECO:0007669"/>
    <property type="project" value="UniProtKB-SubCell"/>
</dbReference>
<dbReference type="STRING" id="1348612.A0A397IR87"/>